<dbReference type="SMART" id="SM01417">
    <property type="entry name" value="Solute_trans_a"/>
    <property type="match status" value="1"/>
</dbReference>
<evidence type="ECO:0000256" key="1">
    <source>
        <dbReference type="ARBA" id="ARBA00004141"/>
    </source>
</evidence>
<evidence type="ECO:0000256" key="3">
    <source>
        <dbReference type="ARBA" id="ARBA00022989"/>
    </source>
</evidence>
<feature type="transmembrane region" description="Helical" evidence="5">
    <location>
        <begin position="205"/>
        <end position="227"/>
    </location>
</feature>
<evidence type="ECO:0000313" key="7">
    <source>
        <dbReference type="Proteomes" id="UP001159427"/>
    </source>
</evidence>
<feature type="transmembrane region" description="Helical" evidence="5">
    <location>
        <begin position="34"/>
        <end position="55"/>
    </location>
</feature>
<dbReference type="Proteomes" id="UP001159427">
    <property type="component" value="Unassembled WGS sequence"/>
</dbReference>
<evidence type="ECO:0000256" key="2">
    <source>
        <dbReference type="ARBA" id="ARBA00022692"/>
    </source>
</evidence>
<keyword evidence="2 5" id="KW-0812">Transmembrane</keyword>
<name>A0ABN8LCN8_9CNID</name>
<dbReference type="PANTHER" id="PTHR23423">
    <property type="entry name" value="ORGANIC SOLUTE TRANSPORTER-RELATED"/>
    <property type="match status" value="1"/>
</dbReference>
<accession>A0ABN8LCN8</accession>
<protein>
    <recommendedName>
        <fullName evidence="8">Transmembrane protein 184B</fullName>
    </recommendedName>
</protein>
<feature type="transmembrane region" description="Helical" evidence="5">
    <location>
        <begin position="75"/>
        <end position="97"/>
    </location>
</feature>
<keyword evidence="7" id="KW-1185">Reference proteome</keyword>
<evidence type="ECO:0000313" key="6">
    <source>
        <dbReference type="EMBL" id="CAH3013660.1"/>
    </source>
</evidence>
<dbReference type="EMBL" id="CALNXI010000001">
    <property type="protein sequence ID" value="CAH3013660.1"/>
    <property type="molecule type" value="Genomic_DNA"/>
</dbReference>
<dbReference type="InterPro" id="IPR005178">
    <property type="entry name" value="Ostalpha/TMEM184C"/>
</dbReference>
<evidence type="ECO:0000256" key="5">
    <source>
        <dbReference type="SAM" id="Phobius"/>
    </source>
</evidence>
<evidence type="ECO:0008006" key="8">
    <source>
        <dbReference type="Google" id="ProtNLM"/>
    </source>
</evidence>
<sequence length="425" mass="48979">MSLLSNSTSRPNYTSTFPAPTSTEITPVSADERIFFQTAAARGISGIFVWLSLFITGHQIYQHLKYYTNPSEQRWIVRILFIVPIYAFDSWLSLLFFEQSYYVYFDSIRDCYEAFVIYNFLSLCYEYLGGEMAILSEIRGRPIKASWLWCTCCLTGCQYTIVFLRFCKQATLQYCVIKPVMAVITLILQPLGYYSDGDWRADRGYLYITIVYNITVSLALYALFLFYQATRDLLSPYYPVLKFFTIKSVIFLSFWQGVLLAVFEKAGAIRTYHGISAGTIAAGYQNFVVCIEMFFASIALRYAFPFSIYRHQRKLDECGQGIALKSISRNLRQTINPKDIVDDAIHNFSRSYQHYANAQNLKNFNEESVYNEESVIPGNNVTSYRSTVVDNLDSIRPGMQVTVLDNHGYRYDNDTNTLLDSDDEF</sequence>
<comment type="subcellular location">
    <subcellularLocation>
        <location evidence="1">Membrane</location>
        <topology evidence="1">Multi-pass membrane protein</topology>
    </subcellularLocation>
</comment>
<feature type="transmembrane region" description="Helical" evidence="5">
    <location>
        <begin position="146"/>
        <end position="164"/>
    </location>
</feature>
<dbReference type="Pfam" id="PF03619">
    <property type="entry name" value="Solute_trans_a"/>
    <property type="match status" value="1"/>
</dbReference>
<evidence type="ECO:0000256" key="4">
    <source>
        <dbReference type="ARBA" id="ARBA00023136"/>
    </source>
</evidence>
<keyword evidence="4 5" id="KW-0472">Membrane</keyword>
<proteinExistence type="predicted"/>
<gene>
    <name evidence="6" type="ORF">PEVE_00000099</name>
</gene>
<feature type="transmembrane region" description="Helical" evidence="5">
    <location>
        <begin position="239"/>
        <end position="263"/>
    </location>
</feature>
<keyword evidence="3 5" id="KW-1133">Transmembrane helix</keyword>
<feature type="transmembrane region" description="Helical" evidence="5">
    <location>
        <begin position="176"/>
        <end position="193"/>
    </location>
</feature>
<organism evidence="6 7">
    <name type="scientific">Porites evermanni</name>
    <dbReference type="NCBI Taxonomy" id="104178"/>
    <lineage>
        <taxon>Eukaryota</taxon>
        <taxon>Metazoa</taxon>
        <taxon>Cnidaria</taxon>
        <taxon>Anthozoa</taxon>
        <taxon>Hexacorallia</taxon>
        <taxon>Scleractinia</taxon>
        <taxon>Fungiina</taxon>
        <taxon>Poritidae</taxon>
        <taxon>Porites</taxon>
    </lineage>
</organism>
<reference evidence="6 7" key="1">
    <citation type="submission" date="2022-05" db="EMBL/GenBank/DDBJ databases">
        <authorList>
            <consortium name="Genoscope - CEA"/>
            <person name="William W."/>
        </authorList>
    </citation>
    <scope>NUCLEOTIDE SEQUENCE [LARGE SCALE GENOMIC DNA]</scope>
</reference>
<feature type="transmembrane region" description="Helical" evidence="5">
    <location>
        <begin position="283"/>
        <end position="304"/>
    </location>
</feature>
<comment type="caution">
    <text evidence="6">The sequence shown here is derived from an EMBL/GenBank/DDBJ whole genome shotgun (WGS) entry which is preliminary data.</text>
</comment>